<feature type="region of interest" description="Disordered" evidence="2">
    <location>
        <begin position="372"/>
        <end position="410"/>
    </location>
</feature>
<feature type="region of interest" description="Disordered" evidence="2">
    <location>
        <begin position="1293"/>
        <end position="1347"/>
    </location>
</feature>
<gene>
    <name evidence="3" type="ORF">LtaPh_2111700</name>
</gene>
<feature type="region of interest" description="Disordered" evidence="2">
    <location>
        <begin position="715"/>
        <end position="750"/>
    </location>
</feature>
<sequence>MSKHTDINADLDPMPSADLAPRWMLGDTHLMTNPMKVAASSVRGLFSTQRASSRDVEPYQVCQSYVDQLLKLQGEQMSLAQSLKAALHVAPTHATAVFGSDNIDPAPQRASAVDPVLENTENVAPDCRRCGSSSLCHQRLTNDGAEACSQLTPSPSQALLLVSSVTSLVHRLHVLQRESAEFAATRCLPALGELLATFEAYWVWKRSSMCDDSAQEEEAVSSTPVTADLASTNRAMTGSRTASQVTSNQPSQQRRPPTLRQRYDHALCVRDELLSFLQLHAEAVRALDAQLEQWCHCRNSEPAERSANGGLTASPIGTSDVSVIVPHEVTHAQAQRREFEAYVSQLVEVAQTTHHMTHLLQVALRALCRPSSRTSRPSLTPRPDAAEEKDSLSSALKQPRQMEETAAHSAGMAGLRCGRLQTRFSVNTGGLTNRRINAKCATMYSSTEGVGRPASSPAANASGTVERPKCVHRSPSTPNSRTLKGCATPTPCDDSRSVHATGGDAQGSWVDTLSPLTPPPTAATASASPASSSPVCIEHNGSHGQPQRQRHGRHRPSLLPSSPGAAARAGDRASLDAASPSSSPYAAPATASDVSLSPLTVQGAAATTVVSVASQQPREGSADREQRYPVPMPFFASPRGGSGDAEEDNDVQAAVTPVVTMRLAAEGSVTHNFDSDAASGLSVAAEQPPCPRRYRFSQDGGRSLLRELTSASVDAATGAGEQLSTNLQRDARRRRHVPDVPTCADKTRESSAEVAVDAQGATAVFVPPPSEQLANHPGHASVTRTTLAAAATPASAHLSSPRSLSMDGSAGRRITSSEGDEQGLPGMVHVDAIPKSRWLRLHHPATSQSYSSAAPALASADDAGGAQLAQNTTALVHPPHHSSSHEAENDGDTASICSASRPADPNFYTPCASSTGVLPPPALSATFHGLTSSAAPEPLPTPLEQTQYPEEQQGQQAHPTQEWDRTFSPTPLLLDNLEEELDEVQQRLQAPAPPLHSAPAFSESSAASANNTTPWPQRCSLEDRMMLTMREELKALRAEQRHSLHKMQKYIKHTLEEVVEATSTVSSRHHGSRGSSCASSRSQHCGTRLENSNHADASIGEVRLTVATERQKHASRASAQPHGDAPAKSNEAAGEAASLKRSSNSAALPSRPSSTQAQRHTAHTAPASPPSTTEELQRSLAVAEARAAQLEQLTGQLKKRLWMAERSRRPPTAETPRGRKLTGAATQRLSLRDAFAYSLSYDTGDAGDDDGSWPNNCKATASMGYADEDAAAAADNEAPEELGMLHLVDREPGCGTLSDARTHSPPRLSTLRHTPSDAWHSSRRVSYDGSRSSSTEHERSSNVRCLEDDTATHLGPSLTSMALAGIARGYSDSRLYSGAAAPVSATSSRTATRSLGILQKRASIFQVLRQNQAAWGAQSSAPTGHTPPHQQQSEASRLPPPPPLQHCSAGTATEVTAELTTSVHSTASSSSPCETQQPLSHPYNADAASSRYGVHAGRGAAAGFLRPSVSPHYYSAISDGSDTGYVSGAGLESYLSTSALRAEQVLQNAKRLLQSRTASLAAGNRSIGHDSGISAPLSRGLQLPSTAVSSPKTWGNTRDHRSQMPYHHGAGMTGERSAAQVGCLRHPGQGNDCMEQLDHTTPPSHAFVFPAPSPAMEDTASTLQRVSGSLDRGTANNSAADGGHGPRSHPSSPESVYHGYDTSPCSAVAYSTSRVPRPSSPSAAKVALNSTQQRCTPPSTAVDLPLLVGVSDAATRATPARQAQRRVDSATSPISLEDAEVRERACKRERSTCIHSDVGVRHREGSARTMTASMERDCSPPSVCTTDTHSTPGYRSSSSPLPVAEEQRVHGSRQQALGPLTSLVGHSTSGRTSCSTSSTLSCGSAQQQLLETLERQESTLAATLNHLQEQQQQLREKHRQVSLLANRTALGAPAHASARMPRGNHQLTARATAAPAASATSRKKSRRTFSKDYCGSGATTGTSDTSTDVDHLLERFAAAAISLAEREQRVRKTLRAVQRQRSALLRDDLL</sequence>
<evidence type="ECO:0000256" key="2">
    <source>
        <dbReference type="SAM" id="MobiDB-lite"/>
    </source>
</evidence>
<feature type="region of interest" description="Disordered" evidence="2">
    <location>
        <begin position="876"/>
        <end position="898"/>
    </location>
</feature>
<feature type="region of interest" description="Disordered" evidence="2">
    <location>
        <begin position="1460"/>
        <end position="1484"/>
    </location>
</feature>
<feature type="compositionally biased region" description="Polar residues" evidence="2">
    <location>
        <begin position="232"/>
        <end position="255"/>
    </location>
</feature>
<feature type="region of interest" description="Disordered" evidence="2">
    <location>
        <begin position="1062"/>
        <end position="1179"/>
    </location>
</feature>
<dbReference type="VEuPathDB" id="TriTrypDB:LtaPh_2111700"/>
<feature type="region of interest" description="Disordered" evidence="2">
    <location>
        <begin position="1637"/>
        <end position="1700"/>
    </location>
</feature>
<feature type="compositionally biased region" description="Low complexity" evidence="2">
    <location>
        <begin position="1948"/>
        <end position="1960"/>
    </location>
</feature>
<feature type="compositionally biased region" description="Basic and acidic residues" evidence="2">
    <location>
        <begin position="1334"/>
        <end position="1347"/>
    </location>
</feature>
<feature type="compositionally biased region" description="Polar residues" evidence="2">
    <location>
        <begin position="1140"/>
        <end position="1159"/>
    </location>
</feature>
<feature type="region of interest" description="Disordered" evidence="2">
    <location>
        <begin position="1947"/>
        <end position="1986"/>
    </location>
</feature>
<feature type="compositionally biased region" description="Polar residues" evidence="2">
    <location>
        <begin position="1583"/>
        <end position="1596"/>
    </location>
</feature>
<feature type="compositionally biased region" description="Low complexity" evidence="2">
    <location>
        <begin position="1460"/>
        <end position="1471"/>
    </location>
</feature>
<dbReference type="Proteomes" id="UP000419144">
    <property type="component" value="Unassembled WGS sequence"/>
</dbReference>
<feature type="compositionally biased region" description="Low complexity" evidence="2">
    <location>
        <begin position="575"/>
        <end position="590"/>
    </location>
</feature>
<feature type="compositionally biased region" description="Low complexity" evidence="2">
    <location>
        <begin position="1975"/>
        <end position="1986"/>
    </location>
</feature>
<keyword evidence="1" id="KW-0175">Coiled coil</keyword>
<dbReference type="EMBL" id="BLBS01000026">
    <property type="protein sequence ID" value="GET88355.1"/>
    <property type="molecule type" value="Genomic_DNA"/>
</dbReference>
<evidence type="ECO:0000313" key="3">
    <source>
        <dbReference type="EMBL" id="GET88355.1"/>
    </source>
</evidence>
<name>A0A640KH45_LEITA</name>
<feature type="coiled-coil region" evidence="1">
    <location>
        <begin position="1890"/>
        <end position="1927"/>
    </location>
</feature>
<protein>
    <submittedName>
        <fullName evidence="3">Uncharacterized protein</fullName>
    </submittedName>
</protein>
<feature type="region of interest" description="Disordered" evidence="2">
    <location>
        <begin position="1415"/>
        <end position="1448"/>
    </location>
</feature>
<evidence type="ECO:0000256" key="1">
    <source>
        <dbReference type="SAM" id="Coils"/>
    </source>
</evidence>
<organism evidence="3 4">
    <name type="scientific">Leishmania tarentolae</name>
    <name type="common">Sauroleishmania tarentolae</name>
    <dbReference type="NCBI Taxonomy" id="5689"/>
    <lineage>
        <taxon>Eukaryota</taxon>
        <taxon>Discoba</taxon>
        <taxon>Euglenozoa</taxon>
        <taxon>Kinetoplastea</taxon>
        <taxon>Metakinetoplastina</taxon>
        <taxon>Trypanosomatida</taxon>
        <taxon>Trypanosomatidae</taxon>
        <taxon>Leishmaniinae</taxon>
        <taxon>Leishmania</taxon>
        <taxon>lizard Leishmania</taxon>
    </lineage>
</organism>
<feature type="compositionally biased region" description="Low complexity" evidence="2">
    <location>
        <begin position="1073"/>
        <end position="1086"/>
    </location>
</feature>
<feature type="region of interest" description="Disordered" evidence="2">
    <location>
        <begin position="1201"/>
        <end position="1224"/>
    </location>
</feature>
<accession>A0A640KH45</accession>
<feature type="compositionally biased region" description="Polar residues" evidence="2">
    <location>
        <begin position="1415"/>
        <end position="1435"/>
    </location>
</feature>
<feature type="region of interest" description="Disordered" evidence="2">
    <location>
        <begin position="447"/>
        <end position="590"/>
    </location>
</feature>
<feature type="region of interest" description="Disordered" evidence="2">
    <location>
        <begin position="1578"/>
        <end position="1600"/>
    </location>
</feature>
<feature type="compositionally biased region" description="Low complexity" evidence="2">
    <location>
        <begin position="522"/>
        <end position="534"/>
    </location>
</feature>
<reference evidence="3" key="1">
    <citation type="submission" date="2019-11" db="EMBL/GenBank/DDBJ databases">
        <title>Leishmania tarentolae CDS.</title>
        <authorList>
            <person name="Goto Y."/>
            <person name="Yamagishi J."/>
        </authorList>
    </citation>
    <scope>NUCLEOTIDE SEQUENCE [LARGE SCALE GENOMIC DNA]</scope>
    <source>
        <strain evidence="3">Parrot Tar II</strain>
    </source>
</reference>
<feature type="compositionally biased region" description="Low complexity" evidence="2">
    <location>
        <begin position="372"/>
        <end position="383"/>
    </location>
</feature>
<feature type="region of interest" description="Disordered" evidence="2">
    <location>
        <begin position="786"/>
        <end position="826"/>
    </location>
</feature>
<dbReference type="OrthoDB" id="267081at2759"/>
<feature type="region of interest" description="Disordered" evidence="2">
    <location>
        <begin position="1804"/>
        <end position="1841"/>
    </location>
</feature>
<feature type="region of interest" description="Disordered" evidence="2">
    <location>
        <begin position="928"/>
        <end position="968"/>
    </location>
</feature>
<feature type="region of interest" description="Disordered" evidence="2">
    <location>
        <begin position="611"/>
        <end position="630"/>
    </location>
</feature>
<feature type="compositionally biased region" description="Low complexity" evidence="2">
    <location>
        <begin position="944"/>
        <end position="956"/>
    </location>
</feature>
<comment type="caution">
    <text evidence="3">The sequence shown here is derived from an EMBL/GenBank/DDBJ whole genome shotgun (WGS) entry which is preliminary data.</text>
</comment>
<feature type="compositionally biased region" description="Low complexity" evidence="2">
    <location>
        <begin position="786"/>
        <end position="800"/>
    </location>
</feature>
<feature type="region of interest" description="Disordered" evidence="2">
    <location>
        <begin position="232"/>
        <end position="260"/>
    </location>
</feature>
<proteinExistence type="predicted"/>
<feature type="compositionally biased region" description="Polar residues" evidence="2">
    <location>
        <begin position="1822"/>
        <end position="1840"/>
    </location>
</feature>
<evidence type="ECO:0000313" key="4">
    <source>
        <dbReference type="Proteomes" id="UP000419144"/>
    </source>
</evidence>
<feature type="region of interest" description="Disordered" evidence="2">
    <location>
        <begin position="990"/>
        <end position="1017"/>
    </location>
</feature>
<feature type="compositionally biased region" description="Low complexity" evidence="2">
    <location>
        <begin position="997"/>
        <end position="1009"/>
    </location>
</feature>
<keyword evidence="4" id="KW-1185">Reference proteome</keyword>